<proteinExistence type="predicted"/>
<evidence type="ECO:0000259" key="8">
    <source>
        <dbReference type="PROSITE" id="PS50110"/>
    </source>
</evidence>
<evidence type="ECO:0000313" key="10">
    <source>
        <dbReference type="Proteomes" id="UP000319619"/>
    </source>
</evidence>
<dbReference type="PRINTS" id="PR01590">
    <property type="entry name" value="HTHFIS"/>
</dbReference>
<dbReference type="InterPro" id="IPR001789">
    <property type="entry name" value="Sig_transdc_resp-reg_receiver"/>
</dbReference>
<dbReference type="GO" id="GO:0000160">
    <property type="term" value="P:phosphorelay signal transduction system"/>
    <property type="evidence" value="ECO:0007669"/>
    <property type="project" value="InterPro"/>
</dbReference>
<evidence type="ECO:0000256" key="4">
    <source>
        <dbReference type="ARBA" id="ARBA00023125"/>
    </source>
</evidence>
<dbReference type="InterPro" id="IPR025944">
    <property type="entry name" value="Sigma_54_int_dom_CS"/>
</dbReference>
<dbReference type="Pfam" id="PF25601">
    <property type="entry name" value="AAA_lid_14"/>
    <property type="match status" value="1"/>
</dbReference>
<dbReference type="EMBL" id="NJBN01000009">
    <property type="protein sequence ID" value="TKJ38548.1"/>
    <property type="molecule type" value="Genomic_DNA"/>
</dbReference>
<evidence type="ECO:0000256" key="5">
    <source>
        <dbReference type="ARBA" id="ARBA00023163"/>
    </source>
</evidence>
<evidence type="ECO:0000256" key="6">
    <source>
        <dbReference type="PROSITE-ProRule" id="PRU00169"/>
    </source>
</evidence>
<dbReference type="PANTHER" id="PTHR32071">
    <property type="entry name" value="TRANSCRIPTIONAL REGULATORY PROTEIN"/>
    <property type="match status" value="1"/>
</dbReference>
<dbReference type="Proteomes" id="UP000319619">
    <property type="component" value="Unassembled WGS sequence"/>
</dbReference>
<dbReference type="Gene3D" id="3.40.50.2300">
    <property type="match status" value="1"/>
</dbReference>
<keyword evidence="1" id="KW-0547">Nucleotide-binding</keyword>
<dbReference type="Pfam" id="PF02954">
    <property type="entry name" value="HTH_8"/>
    <property type="match status" value="1"/>
</dbReference>
<dbReference type="InterPro" id="IPR009057">
    <property type="entry name" value="Homeodomain-like_sf"/>
</dbReference>
<keyword evidence="5" id="KW-0804">Transcription</keyword>
<dbReference type="GO" id="GO:0043565">
    <property type="term" value="F:sequence-specific DNA binding"/>
    <property type="evidence" value="ECO:0007669"/>
    <property type="project" value="InterPro"/>
</dbReference>
<organism evidence="9 10">
    <name type="scientific">candidate division LCP-89 bacterium B3_LCP</name>
    <dbReference type="NCBI Taxonomy" id="2012998"/>
    <lineage>
        <taxon>Bacteria</taxon>
        <taxon>Pseudomonadati</taxon>
        <taxon>Bacteria division LCP-89</taxon>
    </lineage>
</organism>
<dbReference type="InterPro" id="IPR025943">
    <property type="entry name" value="Sigma_54_int_dom_ATP-bd_2"/>
</dbReference>
<feature type="domain" description="Sigma-54 factor interaction" evidence="7">
    <location>
        <begin position="145"/>
        <end position="374"/>
    </location>
</feature>
<name>A0A532UUC6_UNCL8</name>
<dbReference type="SUPFAM" id="SSF52540">
    <property type="entry name" value="P-loop containing nucleoside triphosphate hydrolases"/>
    <property type="match status" value="1"/>
</dbReference>
<reference evidence="9 10" key="1">
    <citation type="submission" date="2017-06" db="EMBL/GenBank/DDBJ databases">
        <title>Novel microbial phyla capable of carbon fixation and sulfur reduction in deep-sea sediments.</title>
        <authorList>
            <person name="Huang J."/>
            <person name="Baker B."/>
            <person name="Wang Y."/>
        </authorList>
    </citation>
    <scope>NUCLEOTIDE SEQUENCE [LARGE SCALE GENOMIC DNA]</scope>
    <source>
        <strain evidence="9">B3_LCP</strain>
    </source>
</reference>
<dbReference type="SMART" id="SM00448">
    <property type="entry name" value="REC"/>
    <property type="match status" value="1"/>
</dbReference>
<dbReference type="PROSITE" id="PS00688">
    <property type="entry name" value="SIGMA54_INTERACT_3"/>
    <property type="match status" value="1"/>
</dbReference>
<dbReference type="InterPro" id="IPR025662">
    <property type="entry name" value="Sigma_54_int_dom_ATP-bd_1"/>
</dbReference>
<dbReference type="Pfam" id="PF00072">
    <property type="entry name" value="Response_reg"/>
    <property type="match status" value="1"/>
</dbReference>
<sequence length="454" mass="51258">MNEFRILLVDDDEGFLESMADNLEDRGYDVDKALSSEEALKILSKNDNYNLAIVDLCLPGMDGIGLLKRLNKKYVNIRVAMLTGHGTVTAAVDAMKLGAIDFLQKPLHPEKLLIFVQKECERQQLVDQNAYFMAELCKRNNIDNIIGTSPAMLEVFKQVRDISDADSTVLITGESGTGKELIANHIHYTSRRKDGPFIKFSCAVLAQGVLESELFGHERGSFTGAVKLRRGRFESAHKGTLFLDEIGDIPLTSQVKLLRVLQSTEFERVGQSKSIKSDFRLICATNHDLMEDIDNRTFREDLYYRIRVLEIILPPLRNRREEISILVNHFIKIYSHQTNKRIRGISDEAMSILVDYDWPGNVRELKNAIESATVYCKGDVIDTHHLPHLIHTPKIGTLNLSQLPTRSLAEIEKELIALCLQEVKGNKTKAAGMLGISRPTLYDKMKKHGLTPQN</sequence>
<protein>
    <recommendedName>
        <fullName evidence="11">Sigma-54-dependent Fis family transcriptional regulator</fullName>
    </recommendedName>
</protein>
<accession>A0A532UUC6</accession>
<dbReference type="CDD" id="cd00009">
    <property type="entry name" value="AAA"/>
    <property type="match status" value="1"/>
</dbReference>
<feature type="domain" description="Response regulatory" evidence="8">
    <location>
        <begin position="5"/>
        <end position="120"/>
    </location>
</feature>
<dbReference type="InterPro" id="IPR002078">
    <property type="entry name" value="Sigma_54_int"/>
</dbReference>
<dbReference type="PROSITE" id="PS50110">
    <property type="entry name" value="RESPONSE_REGULATORY"/>
    <property type="match status" value="1"/>
</dbReference>
<dbReference type="InterPro" id="IPR027417">
    <property type="entry name" value="P-loop_NTPase"/>
</dbReference>
<dbReference type="PROSITE" id="PS00676">
    <property type="entry name" value="SIGMA54_INTERACT_2"/>
    <property type="match status" value="1"/>
</dbReference>
<evidence type="ECO:0000256" key="2">
    <source>
        <dbReference type="ARBA" id="ARBA00022840"/>
    </source>
</evidence>
<dbReference type="SMART" id="SM00382">
    <property type="entry name" value="AAA"/>
    <property type="match status" value="1"/>
</dbReference>
<dbReference type="GO" id="GO:0006355">
    <property type="term" value="P:regulation of DNA-templated transcription"/>
    <property type="evidence" value="ECO:0007669"/>
    <property type="project" value="InterPro"/>
</dbReference>
<comment type="caution">
    <text evidence="9">The sequence shown here is derived from an EMBL/GenBank/DDBJ whole genome shotgun (WGS) entry which is preliminary data.</text>
</comment>
<evidence type="ECO:0000259" key="7">
    <source>
        <dbReference type="PROSITE" id="PS50045"/>
    </source>
</evidence>
<dbReference type="PROSITE" id="PS50045">
    <property type="entry name" value="SIGMA54_INTERACT_4"/>
    <property type="match status" value="1"/>
</dbReference>
<gene>
    <name evidence="9" type="ORF">CEE37_12340</name>
</gene>
<keyword evidence="4" id="KW-0238">DNA-binding</keyword>
<dbReference type="InterPro" id="IPR003593">
    <property type="entry name" value="AAA+_ATPase"/>
</dbReference>
<dbReference type="GO" id="GO:0005524">
    <property type="term" value="F:ATP binding"/>
    <property type="evidence" value="ECO:0007669"/>
    <property type="project" value="UniProtKB-KW"/>
</dbReference>
<dbReference type="FunFam" id="3.40.50.300:FF:000006">
    <property type="entry name" value="DNA-binding transcriptional regulator NtrC"/>
    <property type="match status" value="1"/>
</dbReference>
<evidence type="ECO:0000256" key="1">
    <source>
        <dbReference type="ARBA" id="ARBA00022741"/>
    </source>
</evidence>
<dbReference type="SUPFAM" id="SSF52172">
    <property type="entry name" value="CheY-like"/>
    <property type="match status" value="1"/>
</dbReference>
<evidence type="ECO:0008006" key="11">
    <source>
        <dbReference type="Google" id="ProtNLM"/>
    </source>
</evidence>
<dbReference type="Gene3D" id="1.10.8.60">
    <property type="match status" value="1"/>
</dbReference>
<keyword evidence="6" id="KW-0597">Phosphoprotein</keyword>
<evidence type="ECO:0000256" key="3">
    <source>
        <dbReference type="ARBA" id="ARBA00023015"/>
    </source>
</evidence>
<dbReference type="InterPro" id="IPR058031">
    <property type="entry name" value="AAA_lid_NorR"/>
</dbReference>
<dbReference type="Pfam" id="PF00158">
    <property type="entry name" value="Sigma54_activat"/>
    <property type="match status" value="1"/>
</dbReference>
<dbReference type="SUPFAM" id="SSF46689">
    <property type="entry name" value="Homeodomain-like"/>
    <property type="match status" value="1"/>
</dbReference>
<evidence type="ECO:0000313" key="9">
    <source>
        <dbReference type="EMBL" id="TKJ38548.1"/>
    </source>
</evidence>
<dbReference type="Gene3D" id="1.10.10.60">
    <property type="entry name" value="Homeodomain-like"/>
    <property type="match status" value="1"/>
</dbReference>
<dbReference type="AlphaFoldDB" id="A0A532UUC6"/>
<dbReference type="Gene3D" id="3.40.50.300">
    <property type="entry name" value="P-loop containing nucleotide triphosphate hydrolases"/>
    <property type="match status" value="1"/>
</dbReference>
<feature type="modified residue" description="4-aspartylphosphate" evidence="6">
    <location>
        <position position="55"/>
    </location>
</feature>
<dbReference type="InterPro" id="IPR002197">
    <property type="entry name" value="HTH_Fis"/>
</dbReference>
<dbReference type="InterPro" id="IPR011006">
    <property type="entry name" value="CheY-like_superfamily"/>
</dbReference>
<keyword evidence="3" id="KW-0805">Transcription regulation</keyword>
<dbReference type="PROSITE" id="PS00675">
    <property type="entry name" value="SIGMA54_INTERACT_1"/>
    <property type="match status" value="1"/>
</dbReference>
<keyword evidence="2" id="KW-0067">ATP-binding</keyword>